<organism evidence="2 3">
    <name type="scientific">Loktanella gaetbuli</name>
    <dbReference type="NCBI Taxonomy" id="2881335"/>
    <lineage>
        <taxon>Bacteria</taxon>
        <taxon>Pseudomonadati</taxon>
        <taxon>Pseudomonadota</taxon>
        <taxon>Alphaproteobacteria</taxon>
        <taxon>Rhodobacterales</taxon>
        <taxon>Roseobacteraceae</taxon>
        <taxon>Loktanella</taxon>
    </lineage>
</organism>
<gene>
    <name evidence="2" type="ORF">LGQ03_09660</name>
</gene>
<name>A0ABS8BVH6_9RHOB</name>
<comment type="caution">
    <text evidence="2">The sequence shown here is derived from an EMBL/GenBank/DDBJ whole genome shotgun (WGS) entry which is preliminary data.</text>
</comment>
<feature type="transmembrane region" description="Helical" evidence="1">
    <location>
        <begin position="342"/>
        <end position="364"/>
    </location>
</feature>
<proteinExistence type="predicted"/>
<dbReference type="Proteomes" id="UP001138961">
    <property type="component" value="Unassembled WGS sequence"/>
</dbReference>
<dbReference type="RefSeq" id="WP_226748237.1">
    <property type="nucleotide sequence ID" value="NZ_JAJATZ010000004.1"/>
</dbReference>
<dbReference type="EMBL" id="JAJATZ010000004">
    <property type="protein sequence ID" value="MCB5199506.1"/>
    <property type="molecule type" value="Genomic_DNA"/>
</dbReference>
<dbReference type="PANTHER" id="PTHR37826:SF3">
    <property type="entry name" value="J DOMAIN-CONTAINING PROTEIN"/>
    <property type="match status" value="1"/>
</dbReference>
<keyword evidence="1" id="KW-0812">Transmembrane</keyword>
<keyword evidence="1" id="KW-0472">Membrane</keyword>
<reference evidence="2" key="1">
    <citation type="submission" date="2021-10" db="EMBL/GenBank/DDBJ databases">
        <title>Loktanella gaetbuli sp. nov., isolated from a tidal flat.</title>
        <authorList>
            <person name="Park S."/>
            <person name="Yoon J.-H."/>
        </authorList>
    </citation>
    <scope>NUCLEOTIDE SEQUENCE</scope>
    <source>
        <strain evidence="2">TSTF-M6</strain>
    </source>
</reference>
<evidence type="ECO:0000313" key="3">
    <source>
        <dbReference type="Proteomes" id="UP001138961"/>
    </source>
</evidence>
<sequence length="367" mass="41039">MPPETAPLTAHRFPCDACGSDLRFDPASGDLVCDHCGNVQAIGSSASPFVQVRELDFAAALNAQLPEAEIEETRVSQCPNCGAQVEFDPDIHATECPFCATPVVTGTGTHRHIKPRGLLPFSVDDSQVHQAMMDWLGGLWFAPNGLKEYARKGRRMDGIYVPYWTFDAQTQSDYIGQRGDDYFVSKRVMRDGKMRTVQVRKTRWRRATGRVARFFDDVLVLASTSLPKTHTDALEPWDLSGLEPYQPDYLAGFRAEAYQVELQDGFAQARSYMDAMILRDVKFDIGGDRQQVADVQTRISDVTFKHILLPVWVAAYKYNGQSYRFVVNGRTGRVQGERPYSAWKIAFAVIVGLVVALTVGYLYAMNA</sequence>
<protein>
    <submittedName>
        <fullName evidence="2">TFIIB-type zinc finger domain-containing protein</fullName>
    </submittedName>
</protein>
<evidence type="ECO:0000256" key="1">
    <source>
        <dbReference type="SAM" id="Phobius"/>
    </source>
</evidence>
<keyword evidence="1" id="KW-1133">Transmembrane helix</keyword>
<dbReference type="PANTHER" id="PTHR37826">
    <property type="entry name" value="FLOTILLIN BAND_7_5 DOMAIN PROTEIN"/>
    <property type="match status" value="1"/>
</dbReference>
<evidence type="ECO:0000313" key="2">
    <source>
        <dbReference type="EMBL" id="MCB5199506.1"/>
    </source>
</evidence>
<dbReference type="Gene3D" id="2.20.28.30">
    <property type="entry name" value="RNA polymerase ii, chain L"/>
    <property type="match status" value="1"/>
</dbReference>
<keyword evidence="3" id="KW-1185">Reference proteome</keyword>
<accession>A0ABS8BVH6</accession>